<dbReference type="InterPro" id="IPR003804">
    <property type="entry name" value="Lactate_perm"/>
</dbReference>
<dbReference type="PANTHER" id="PTHR30003">
    <property type="entry name" value="L-LACTATE PERMEASE"/>
    <property type="match status" value="1"/>
</dbReference>
<evidence type="ECO:0000256" key="4">
    <source>
        <dbReference type="ARBA" id="ARBA00022475"/>
    </source>
</evidence>
<comment type="subcellular location">
    <subcellularLocation>
        <location evidence="1 8">Cell membrane</location>
        <topology evidence="1 8">Multi-pass membrane protein</topology>
    </subcellularLocation>
</comment>
<feature type="transmembrane region" description="Helical" evidence="8">
    <location>
        <begin position="123"/>
        <end position="154"/>
    </location>
</feature>
<reference evidence="10" key="1">
    <citation type="submission" date="2019-11" db="EMBL/GenBank/DDBJ databases">
        <title>Complete genome sequence of Corynebacterium kalinowskii 1959, a novel Corynebacterium species isolated from soil of a small paddock in Vilsendorf, Germany.</title>
        <authorList>
            <person name="Schaffert L."/>
            <person name="Ruwe M."/>
            <person name="Milse J."/>
            <person name="Hanuschka K."/>
            <person name="Ortseifen V."/>
            <person name="Droste J."/>
            <person name="Brandt D."/>
            <person name="Schlueter L."/>
            <person name="Kutter Y."/>
            <person name="Vinke S."/>
            <person name="Viehoefer P."/>
            <person name="Jacob L."/>
            <person name="Luebke N.-C."/>
            <person name="Schulte-Berndt E."/>
            <person name="Hain C."/>
            <person name="Linder M."/>
            <person name="Schmidt P."/>
            <person name="Wollenschlaeger L."/>
            <person name="Luttermann T."/>
            <person name="Thieme E."/>
            <person name="Hassa J."/>
            <person name="Haak M."/>
            <person name="Wittchen M."/>
            <person name="Mentz A."/>
            <person name="Persicke M."/>
            <person name="Busche T."/>
            <person name="Ruckert C."/>
        </authorList>
    </citation>
    <scope>NUCLEOTIDE SEQUENCE [LARGE SCALE GENOMIC DNA]</scope>
    <source>
        <strain evidence="10">1959</strain>
    </source>
</reference>
<keyword evidence="7 8" id="KW-0472">Membrane</keyword>
<dbReference type="Pfam" id="PF02652">
    <property type="entry name" value="Lactate_perm"/>
    <property type="match status" value="1"/>
</dbReference>
<evidence type="ECO:0000256" key="3">
    <source>
        <dbReference type="ARBA" id="ARBA00022448"/>
    </source>
</evidence>
<dbReference type="Proteomes" id="UP000427071">
    <property type="component" value="Chromosome"/>
</dbReference>
<feature type="transmembrane region" description="Helical" evidence="8">
    <location>
        <begin position="353"/>
        <end position="373"/>
    </location>
</feature>
<feature type="transmembrane region" description="Helical" evidence="8">
    <location>
        <begin position="76"/>
        <end position="95"/>
    </location>
</feature>
<comment type="function">
    <text evidence="8">Uptake of L-lactate across the membrane. Can also transport D-lactate and glycolate.</text>
</comment>
<feature type="transmembrane region" description="Helical" evidence="8">
    <location>
        <begin position="45"/>
        <end position="64"/>
    </location>
</feature>
<evidence type="ECO:0000256" key="1">
    <source>
        <dbReference type="ARBA" id="ARBA00004651"/>
    </source>
</evidence>
<feature type="transmembrane region" description="Helical" evidence="8">
    <location>
        <begin position="231"/>
        <end position="251"/>
    </location>
</feature>
<name>A0A6B8VQC7_9CORY</name>
<evidence type="ECO:0000313" key="9">
    <source>
        <dbReference type="EMBL" id="QGU01767.1"/>
    </source>
</evidence>
<evidence type="ECO:0000256" key="6">
    <source>
        <dbReference type="ARBA" id="ARBA00022989"/>
    </source>
</evidence>
<evidence type="ECO:0000256" key="7">
    <source>
        <dbReference type="ARBA" id="ARBA00023136"/>
    </source>
</evidence>
<feature type="transmembrane region" description="Helical" evidence="8">
    <location>
        <begin position="200"/>
        <end position="219"/>
    </location>
</feature>
<feature type="transmembrane region" description="Helical" evidence="8">
    <location>
        <begin position="296"/>
        <end position="316"/>
    </location>
</feature>
<dbReference type="PANTHER" id="PTHR30003:SF0">
    <property type="entry name" value="GLYCOLATE PERMEASE GLCA-RELATED"/>
    <property type="match status" value="1"/>
</dbReference>
<feature type="transmembrane region" description="Helical" evidence="8">
    <location>
        <begin position="166"/>
        <end position="188"/>
    </location>
</feature>
<keyword evidence="3 8" id="KW-0813">Transport</keyword>
<comment type="similarity">
    <text evidence="2 8">Belongs to the lactate permease family.</text>
</comment>
<feature type="transmembrane region" description="Helical" evidence="8">
    <location>
        <begin position="12"/>
        <end position="39"/>
    </location>
</feature>
<sequence length="533" mass="55965">MSQIEMFEPALNAVAGSLPLSALAGLSPLLAFFVCLMVFKLKAHTSAALSLLIALLVAIAGFRMPVDLALLSMTEGIVFGLFPIVFIIWMAVWTYDLTVRAHRFDDLRQIFATLGRGDQRVQAMLVAFSFGGLLEALAGFGAPIAIVTAMLLAIGLKPIKAVLTTLIANTAPVAFGAMAIPVTTASILSERPLHDVAATTGLLMGILATVVPFVLCFVLDGVRGFKHIWPIALILGLTFGGGQFIASNYLTYELTNVVASLASLVVGIAFLKFWAPTTPEEQRSEVAGGPLTPQQSVLALFPYLLVVVVFGVAKLWRVGVNVPALLASTDIKIPWPGLHGHIHSNGTLFTFNWLSGPGTLLLICGLITTLVYARADRAFTFAAGIRELIDGLGRMKFSFLTIALVMGLAYVMNYSGQTTAIGAVLATTGAIFPLLSPMLGWIGTAVTGSATSSNALFATMQASTAEHIGADPTLLVSANAAGAVTGKMLSPQTVAIAAAAAKMDHGEAEIMRAIIGFSLGLLAFMCVVVFILA</sequence>
<feature type="transmembrane region" description="Helical" evidence="8">
    <location>
        <begin position="418"/>
        <end position="435"/>
    </location>
</feature>
<keyword evidence="5 8" id="KW-0812">Transmembrane</keyword>
<feature type="transmembrane region" description="Helical" evidence="8">
    <location>
        <begin position="394"/>
        <end position="412"/>
    </location>
</feature>
<feature type="transmembrane region" description="Helical" evidence="8">
    <location>
        <begin position="510"/>
        <end position="532"/>
    </location>
</feature>
<evidence type="ECO:0000313" key="10">
    <source>
        <dbReference type="Proteomes" id="UP000427071"/>
    </source>
</evidence>
<accession>A0A6B8VQC7</accession>
<gene>
    <name evidence="9" type="primary">glcA</name>
    <name evidence="9" type="ORF">CKALI_04445</name>
</gene>
<feature type="transmembrane region" description="Helical" evidence="8">
    <location>
        <begin position="257"/>
        <end position="275"/>
    </location>
</feature>
<evidence type="ECO:0000256" key="5">
    <source>
        <dbReference type="ARBA" id="ARBA00022692"/>
    </source>
</evidence>
<dbReference type="KEGG" id="ckw:CKALI_04445"/>
<dbReference type="GO" id="GO:0005886">
    <property type="term" value="C:plasma membrane"/>
    <property type="evidence" value="ECO:0007669"/>
    <property type="project" value="UniProtKB-SubCell"/>
</dbReference>
<dbReference type="GO" id="GO:0015129">
    <property type="term" value="F:lactate transmembrane transporter activity"/>
    <property type="evidence" value="ECO:0007669"/>
    <property type="project" value="UniProtKB-UniRule"/>
</dbReference>
<dbReference type="EMBL" id="CP046452">
    <property type="protein sequence ID" value="QGU01767.1"/>
    <property type="molecule type" value="Genomic_DNA"/>
</dbReference>
<proteinExistence type="inferred from homology"/>
<keyword evidence="10" id="KW-1185">Reference proteome</keyword>
<evidence type="ECO:0000256" key="2">
    <source>
        <dbReference type="ARBA" id="ARBA00010100"/>
    </source>
</evidence>
<organism evidence="9 10">
    <name type="scientific">Corynebacterium kalinowskii</name>
    <dbReference type="NCBI Taxonomy" id="2675216"/>
    <lineage>
        <taxon>Bacteria</taxon>
        <taxon>Bacillati</taxon>
        <taxon>Actinomycetota</taxon>
        <taxon>Actinomycetes</taxon>
        <taxon>Mycobacteriales</taxon>
        <taxon>Corynebacteriaceae</taxon>
        <taxon>Corynebacterium</taxon>
    </lineage>
</organism>
<protein>
    <recommendedName>
        <fullName evidence="8">L-lactate permease</fullName>
    </recommendedName>
</protein>
<dbReference type="GO" id="GO:0015295">
    <property type="term" value="F:solute:proton symporter activity"/>
    <property type="evidence" value="ECO:0007669"/>
    <property type="project" value="TreeGrafter"/>
</dbReference>
<keyword evidence="4 8" id="KW-1003">Cell membrane</keyword>
<dbReference type="NCBIfam" id="TIGR00795">
    <property type="entry name" value="lctP"/>
    <property type="match status" value="1"/>
</dbReference>
<keyword evidence="6 8" id="KW-1133">Transmembrane helix</keyword>
<dbReference type="AlphaFoldDB" id="A0A6B8VQC7"/>
<evidence type="ECO:0000256" key="8">
    <source>
        <dbReference type="RuleBase" id="RU365092"/>
    </source>
</evidence>